<dbReference type="Proteomes" id="UP001141552">
    <property type="component" value="Unassembled WGS sequence"/>
</dbReference>
<feature type="chain" id="PRO_5040497259" description="Leucine-rich repeat-containing N-terminal plant-type domain-containing protein" evidence="10">
    <location>
        <begin position="28"/>
        <end position="304"/>
    </location>
</feature>
<keyword evidence="7 9" id="KW-0472">Membrane</keyword>
<dbReference type="PANTHER" id="PTHR48007:SF86">
    <property type="entry name" value="(WILD MALAYSIAN BANANA) HYPOTHETICAL PROTEIN"/>
    <property type="match status" value="1"/>
</dbReference>
<evidence type="ECO:0000256" key="10">
    <source>
        <dbReference type="SAM" id="SignalP"/>
    </source>
</evidence>
<sequence>MTISGRILKISITSCLWLLLCCSLSHGTETDLACLRSVQHSLIDPHGYLNSSWNFGNKSEGAICTFLGVECWHPDENRVLNLRLSDMGLKGKFPLGLNMCTSITGVDLSSNSLSGSIPDNISHIIGFVTTLDLSSNSFSGEIPVDLANCTYLNTLKLDHNQLSGQIPPQLGFLNRLKTFSVANNLLSGPIPKLNENATVTAADFANNPGLCGAPLPSCPGTSKGPRTGVIAGAAIAGVTVAALGVGIGMLFYYRKVSKTRKKTDDDPDGNKWAKSLKGMKGIKASYHNILILKSREYSLWGIGN</sequence>
<evidence type="ECO:0000256" key="1">
    <source>
        <dbReference type="ARBA" id="ARBA00004191"/>
    </source>
</evidence>
<evidence type="ECO:0000313" key="13">
    <source>
        <dbReference type="Proteomes" id="UP001141552"/>
    </source>
</evidence>
<gene>
    <name evidence="12" type="ORF">Tsubulata_008737</name>
</gene>
<dbReference type="InterPro" id="IPR013210">
    <property type="entry name" value="LRR_N_plant-typ"/>
</dbReference>
<evidence type="ECO:0000259" key="11">
    <source>
        <dbReference type="Pfam" id="PF08263"/>
    </source>
</evidence>
<dbReference type="SUPFAM" id="SSF52058">
    <property type="entry name" value="L domain-like"/>
    <property type="match status" value="1"/>
</dbReference>
<feature type="signal peptide" evidence="10">
    <location>
        <begin position="1"/>
        <end position="27"/>
    </location>
</feature>
<reference evidence="12" key="2">
    <citation type="journal article" date="2023" name="Plants (Basel)">
        <title>Annotation of the Turnera subulata (Passifloraceae) Draft Genome Reveals the S-Locus Evolved after the Divergence of Turneroideae from Passifloroideae in a Stepwise Manner.</title>
        <authorList>
            <person name="Henning P.M."/>
            <person name="Roalson E.H."/>
            <person name="Mir W."/>
            <person name="McCubbin A.G."/>
            <person name="Shore J.S."/>
        </authorList>
    </citation>
    <scope>NUCLEOTIDE SEQUENCE</scope>
    <source>
        <strain evidence="12">F60SS</strain>
    </source>
</reference>
<keyword evidence="3" id="KW-0134">Cell wall</keyword>
<dbReference type="EMBL" id="JAKUCV010002291">
    <property type="protein sequence ID" value="KAJ4843232.1"/>
    <property type="molecule type" value="Genomic_DNA"/>
</dbReference>
<keyword evidence="3" id="KW-0964">Secreted</keyword>
<dbReference type="InterPro" id="IPR046959">
    <property type="entry name" value="PRK1-6/SRF4-like"/>
</dbReference>
<dbReference type="InterPro" id="IPR032675">
    <property type="entry name" value="LRR_dom_sf"/>
</dbReference>
<feature type="domain" description="Leucine-rich repeat-containing N-terminal plant-type" evidence="11">
    <location>
        <begin position="30"/>
        <end position="72"/>
    </location>
</feature>
<evidence type="ECO:0000256" key="6">
    <source>
        <dbReference type="ARBA" id="ARBA00022737"/>
    </source>
</evidence>
<reference evidence="12" key="1">
    <citation type="submission" date="2022-02" db="EMBL/GenBank/DDBJ databases">
        <authorList>
            <person name="Henning P.M."/>
            <person name="McCubbin A.G."/>
            <person name="Shore J.S."/>
        </authorList>
    </citation>
    <scope>NUCLEOTIDE SEQUENCE</scope>
    <source>
        <strain evidence="12">F60SS</strain>
        <tissue evidence="12">Leaves</tissue>
    </source>
</reference>
<organism evidence="12 13">
    <name type="scientific">Turnera subulata</name>
    <dbReference type="NCBI Taxonomy" id="218843"/>
    <lineage>
        <taxon>Eukaryota</taxon>
        <taxon>Viridiplantae</taxon>
        <taxon>Streptophyta</taxon>
        <taxon>Embryophyta</taxon>
        <taxon>Tracheophyta</taxon>
        <taxon>Spermatophyta</taxon>
        <taxon>Magnoliopsida</taxon>
        <taxon>eudicotyledons</taxon>
        <taxon>Gunneridae</taxon>
        <taxon>Pentapetalae</taxon>
        <taxon>rosids</taxon>
        <taxon>fabids</taxon>
        <taxon>Malpighiales</taxon>
        <taxon>Passifloraceae</taxon>
        <taxon>Turnera</taxon>
    </lineage>
</organism>
<dbReference type="AlphaFoldDB" id="A0A9Q0G6R6"/>
<name>A0A9Q0G6R6_9ROSI</name>
<dbReference type="OrthoDB" id="2151624at2759"/>
<keyword evidence="4" id="KW-0433">Leucine-rich repeat</keyword>
<evidence type="ECO:0000256" key="2">
    <source>
        <dbReference type="ARBA" id="ARBA00004370"/>
    </source>
</evidence>
<evidence type="ECO:0000256" key="5">
    <source>
        <dbReference type="ARBA" id="ARBA00022729"/>
    </source>
</evidence>
<keyword evidence="9" id="KW-0812">Transmembrane</keyword>
<accession>A0A9Q0G6R6</accession>
<comment type="subcellular location">
    <subcellularLocation>
        <location evidence="2">Membrane</location>
    </subcellularLocation>
    <subcellularLocation>
        <location evidence="1">Secreted</location>
        <location evidence="1">Cell wall</location>
    </subcellularLocation>
</comment>
<dbReference type="Gene3D" id="3.80.10.10">
    <property type="entry name" value="Ribonuclease Inhibitor"/>
    <property type="match status" value="1"/>
</dbReference>
<comment type="caution">
    <text evidence="12">The sequence shown here is derived from an EMBL/GenBank/DDBJ whole genome shotgun (WGS) entry which is preliminary data.</text>
</comment>
<keyword evidence="6" id="KW-0677">Repeat</keyword>
<keyword evidence="13" id="KW-1185">Reference proteome</keyword>
<dbReference type="FunFam" id="3.80.10.10:FF:000400">
    <property type="entry name" value="Nuclear pore complex protein NUP107"/>
    <property type="match status" value="1"/>
</dbReference>
<dbReference type="Pfam" id="PF08263">
    <property type="entry name" value="LRRNT_2"/>
    <property type="match status" value="1"/>
</dbReference>
<proteinExistence type="inferred from homology"/>
<dbReference type="GO" id="GO:0016020">
    <property type="term" value="C:membrane"/>
    <property type="evidence" value="ECO:0007669"/>
    <property type="project" value="UniProtKB-SubCell"/>
</dbReference>
<feature type="transmembrane region" description="Helical" evidence="9">
    <location>
        <begin position="229"/>
        <end position="253"/>
    </location>
</feature>
<keyword evidence="9" id="KW-1133">Transmembrane helix</keyword>
<keyword evidence="5 10" id="KW-0732">Signal</keyword>
<evidence type="ECO:0000256" key="7">
    <source>
        <dbReference type="ARBA" id="ARBA00023136"/>
    </source>
</evidence>
<evidence type="ECO:0000256" key="3">
    <source>
        <dbReference type="ARBA" id="ARBA00022512"/>
    </source>
</evidence>
<dbReference type="PANTHER" id="PTHR48007">
    <property type="entry name" value="LEUCINE-RICH REPEAT RECEPTOR-LIKE PROTEIN KINASE PXC1"/>
    <property type="match status" value="1"/>
</dbReference>
<evidence type="ECO:0000256" key="8">
    <source>
        <dbReference type="ARBA" id="ARBA00038043"/>
    </source>
</evidence>
<protein>
    <recommendedName>
        <fullName evidence="11">Leucine-rich repeat-containing N-terminal plant-type domain-containing protein</fullName>
    </recommendedName>
</protein>
<dbReference type="Pfam" id="PF00560">
    <property type="entry name" value="LRR_1"/>
    <property type="match status" value="3"/>
</dbReference>
<evidence type="ECO:0000256" key="4">
    <source>
        <dbReference type="ARBA" id="ARBA00022614"/>
    </source>
</evidence>
<evidence type="ECO:0000256" key="9">
    <source>
        <dbReference type="SAM" id="Phobius"/>
    </source>
</evidence>
<comment type="similarity">
    <text evidence="8">Belongs to the polygalacturonase-inhibiting protein family.</text>
</comment>
<dbReference type="InterPro" id="IPR001611">
    <property type="entry name" value="Leu-rich_rpt"/>
</dbReference>
<evidence type="ECO:0000313" key="12">
    <source>
        <dbReference type="EMBL" id="KAJ4843232.1"/>
    </source>
</evidence>